<name>A0A0B0PRG9_GOSAR</name>
<evidence type="ECO:0000313" key="2">
    <source>
        <dbReference type="Proteomes" id="UP000032142"/>
    </source>
</evidence>
<evidence type="ECO:0000313" key="1">
    <source>
        <dbReference type="EMBL" id="KHG27029.1"/>
    </source>
</evidence>
<gene>
    <name evidence="1" type="ORF">F383_33044</name>
</gene>
<proteinExistence type="predicted"/>
<dbReference type="Proteomes" id="UP000032142">
    <property type="component" value="Unassembled WGS sequence"/>
</dbReference>
<protein>
    <submittedName>
        <fullName evidence="1">Uncharacterized protein</fullName>
    </submittedName>
</protein>
<reference evidence="2" key="1">
    <citation type="submission" date="2014-09" db="EMBL/GenBank/DDBJ databases">
        <authorList>
            <person name="Mudge J."/>
            <person name="Ramaraj T."/>
            <person name="Lindquist I.E."/>
            <person name="Bharti A.K."/>
            <person name="Sundararajan A."/>
            <person name="Cameron C.T."/>
            <person name="Woodward J.E."/>
            <person name="May G.D."/>
            <person name="Brubaker C."/>
            <person name="Broadhvest J."/>
            <person name="Wilkins T.A."/>
        </authorList>
    </citation>
    <scope>NUCLEOTIDE SEQUENCE</scope>
    <source>
        <strain evidence="2">cv. AKA8401</strain>
    </source>
</reference>
<dbReference type="EMBL" id="KN439584">
    <property type="protein sequence ID" value="KHG27029.1"/>
    <property type="molecule type" value="Genomic_DNA"/>
</dbReference>
<accession>A0A0B0PRG9</accession>
<dbReference type="AlphaFoldDB" id="A0A0B0PRG9"/>
<sequence length="22" mass="2753">MLRFYQIDMVVWSTHVRKSRPC</sequence>
<keyword evidence="2" id="KW-1185">Reference proteome</keyword>
<organism evidence="1 2">
    <name type="scientific">Gossypium arboreum</name>
    <name type="common">Tree cotton</name>
    <name type="synonym">Gossypium nanking</name>
    <dbReference type="NCBI Taxonomy" id="29729"/>
    <lineage>
        <taxon>Eukaryota</taxon>
        <taxon>Viridiplantae</taxon>
        <taxon>Streptophyta</taxon>
        <taxon>Embryophyta</taxon>
        <taxon>Tracheophyta</taxon>
        <taxon>Spermatophyta</taxon>
        <taxon>Magnoliopsida</taxon>
        <taxon>eudicotyledons</taxon>
        <taxon>Gunneridae</taxon>
        <taxon>Pentapetalae</taxon>
        <taxon>rosids</taxon>
        <taxon>malvids</taxon>
        <taxon>Malvales</taxon>
        <taxon>Malvaceae</taxon>
        <taxon>Malvoideae</taxon>
        <taxon>Gossypium</taxon>
    </lineage>
</organism>